<dbReference type="InterPro" id="IPR000835">
    <property type="entry name" value="HTH_MarR-typ"/>
</dbReference>
<keyword evidence="6" id="KW-1185">Reference proteome</keyword>
<organism evidence="5 6">
    <name type="scientific">Azospirillum aestuarii</name>
    <dbReference type="NCBI Taxonomy" id="2802052"/>
    <lineage>
        <taxon>Bacteria</taxon>
        <taxon>Pseudomonadati</taxon>
        <taxon>Pseudomonadota</taxon>
        <taxon>Alphaproteobacteria</taxon>
        <taxon>Rhodospirillales</taxon>
        <taxon>Azospirillaceae</taxon>
        <taxon>Azospirillum</taxon>
    </lineage>
</organism>
<dbReference type="Proteomes" id="UP000654452">
    <property type="component" value="Unassembled WGS sequence"/>
</dbReference>
<evidence type="ECO:0000313" key="6">
    <source>
        <dbReference type="Proteomes" id="UP000654452"/>
    </source>
</evidence>
<dbReference type="RefSeq" id="WP_200487741.1">
    <property type="nucleotide sequence ID" value="NZ_JAEPIV010000054.1"/>
</dbReference>
<feature type="domain" description="HTH marR-type" evidence="4">
    <location>
        <begin position="7"/>
        <end position="147"/>
    </location>
</feature>
<keyword evidence="1" id="KW-0805">Transcription regulation</keyword>
<dbReference type="Gene3D" id="1.10.10.10">
    <property type="entry name" value="Winged helix-like DNA-binding domain superfamily/Winged helix DNA-binding domain"/>
    <property type="match status" value="1"/>
</dbReference>
<dbReference type="EMBL" id="JAEPIV010000054">
    <property type="protein sequence ID" value="MBK4723394.1"/>
    <property type="molecule type" value="Genomic_DNA"/>
</dbReference>
<dbReference type="InterPro" id="IPR036390">
    <property type="entry name" value="WH_DNA-bd_sf"/>
</dbReference>
<proteinExistence type="predicted"/>
<dbReference type="PROSITE" id="PS01117">
    <property type="entry name" value="HTH_MARR_1"/>
    <property type="match status" value="1"/>
</dbReference>
<evidence type="ECO:0000313" key="5">
    <source>
        <dbReference type="EMBL" id="MBK4723394.1"/>
    </source>
</evidence>
<gene>
    <name evidence="5" type="ORF">JJL56_31575</name>
</gene>
<protein>
    <submittedName>
        <fullName evidence="5">Winged helix-turn-helix transcriptional regulator</fullName>
    </submittedName>
</protein>
<accession>A0ABS1I8Z1</accession>
<dbReference type="PROSITE" id="PS50995">
    <property type="entry name" value="HTH_MARR_2"/>
    <property type="match status" value="1"/>
</dbReference>
<evidence type="ECO:0000259" key="4">
    <source>
        <dbReference type="PROSITE" id="PS50995"/>
    </source>
</evidence>
<keyword evidence="2" id="KW-0238">DNA-binding</keyword>
<evidence type="ECO:0000256" key="2">
    <source>
        <dbReference type="ARBA" id="ARBA00023125"/>
    </source>
</evidence>
<keyword evidence="3" id="KW-0804">Transcription</keyword>
<reference evidence="5 6" key="1">
    <citation type="submission" date="2021-01" db="EMBL/GenBank/DDBJ databases">
        <title>Azospirillum sp. YIM DDC1 draft genome.</title>
        <authorList>
            <person name="Wang Y.-X."/>
        </authorList>
    </citation>
    <scope>NUCLEOTIDE SEQUENCE [LARGE SCALE GENOMIC DNA]</scope>
    <source>
        <strain evidence="5 6">YIM DDC1</strain>
    </source>
</reference>
<dbReference type="InterPro" id="IPR023187">
    <property type="entry name" value="Tscrpt_reg_MarR-type_CS"/>
</dbReference>
<dbReference type="SUPFAM" id="SSF46785">
    <property type="entry name" value="Winged helix' DNA-binding domain"/>
    <property type="match status" value="1"/>
</dbReference>
<dbReference type="PANTHER" id="PTHR33164:SF43">
    <property type="entry name" value="HTH-TYPE TRANSCRIPTIONAL REPRESSOR YETL"/>
    <property type="match status" value="1"/>
</dbReference>
<dbReference type="PANTHER" id="PTHR33164">
    <property type="entry name" value="TRANSCRIPTIONAL REGULATOR, MARR FAMILY"/>
    <property type="match status" value="1"/>
</dbReference>
<dbReference type="InterPro" id="IPR036388">
    <property type="entry name" value="WH-like_DNA-bd_sf"/>
</dbReference>
<dbReference type="Pfam" id="PF12802">
    <property type="entry name" value="MarR_2"/>
    <property type="match status" value="1"/>
</dbReference>
<dbReference type="InterPro" id="IPR039422">
    <property type="entry name" value="MarR/SlyA-like"/>
</dbReference>
<sequence length="214" mass="23237">METPKTPTAIEHRIREGLSRLDSVLRSEDWVRARAAGLNPTQHAILEYLAGRAEGATVRDVAFQLGVSQPTATESIAALERKSLVVKHASTVDRRTVDVCLTEAGSAALMAGDGVPDVLTQATGTLSDGDKEHLLITLVTMIKRLQDAGAIPIQRMCVSCRHFRPYAYADTAKPHHCAFVNAAFGQRDIRIECRDHSTADPSLQAATWGVFHKG</sequence>
<dbReference type="SMART" id="SM00347">
    <property type="entry name" value="HTH_MARR"/>
    <property type="match status" value="1"/>
</dbReference>
<comment type="caution">
    <text evidence="5">The sequence shown here is derived from an EMBL/GenBank/DDBJ whole genome shotgun (WGS) entry which is preliminary data.</text>
</comment>
<name>A0ABS1I8Z1_9PROT</name>
<evidence type="ECO:0000256" key="3">
    <source>
        <dbReference type="ARBA" id="ARBA00023163"/>
    </source>
</evidence>
<evidence type="ECO:0000256" key="1">
    <source>
        <dbReference type="ARBA" id="ARBA00023015"/>
    </source>
</evidence>